<dbReference type="InterPro" id="IPR008979">
    <property type="entry name" value="Galactose-bd-like_sf"/>
</dbReference>
<dbReference type="InterPro" id="IPR023828">
    <property type="entry name" value="Peptidase_S8_Ser-AS"/>
</dbReference>
<feature type="signal peptide" evidence="7">
    <location>
        <begin position="1"/>
        <end position="29"/>
    </location>
</feature>
<keyword evidence="3 7" id="KW-0732">Signal</keyword>
<evidence type="ECO:0000256" key="3">
    <source>
        <dbReference type="ARBA" id="ARBA00022729"/>
    </source>
</evidence>
<dbReference type="GO" id="GO:0004252">
    <property type="term" value="F:serine-type endopeptidase activity"/>
    <property type="evidence" value="ECO:0007669"/>
    <property type="project" value="UniProtKB-UniRule"/>
</dbReference>
<evidence type="ECO:0000313" key="11">
    <source>
        <dbReference type="Proteomes" id="UP000271339"/>
    </source>
</evidence>
<protein>
    <submittedName>
        <fullName evidence="10">Putative secreted protein (Por secretion system target)</fullName>
    </submittedName>
</protein>
<feature type="domain" description="Peptidase S8/S53" evidence="8">
    <location>
        <begin position="241"/>
        <end position="499"/>
    </location>
</feature>
<comment type="caution">
    <text evidence="10">The sequence shown here is derived from an EMBL/GenBank/DDBJ whole genome shotgun (WGS) entry which is preliminary data.</text>
</comment>
<evidence type="ECO:0000256" key="1">
    <source>
        <dbReference type="ARBA" id="ARBA00011073"/>
    </source>
</evidence>
<feature type="active site" description="Charge relay system" evidence="6">
    <location>
        <position position="445"/>
    </location>
</feature>
<dbReference type="RefSeq" id="WP_121905962.1">
    <property type="nucleotide sequence ID" value="NZ_REFC01000011.1"/>
</dbReference>
<evidence type="ECO:0000313" key="10">
    <source>
        <dbReference type="EMBL" id="RMA65940.1"/>
    </source>
</evidence>
<feature type="chain" id="PRO_5018225239" evidence="7">
    <location>
        <begin position="30"/>
        <end position="912"/>
    </location>
</feature>
<dbReference type="Gene3D" id="2.60.120.380">
    <property type="match status" value="1"/>
</dbReference>
<feature type="active site" description="Charge relay system" evidence="6">
    <location>
        <position position="275"/>
    </location>
</feature>
<dbReference type="PANTHER" id="PTHR43806:SF11">
    <property type="entry name" value="CEREVISIN-RELATED"/>
    <property type="match status" value="1"/>
</dbReference>
<evidence type="ECO:0000256" key="5">
    <source>
        <dbReference type="ARBA" id="ARBA00022825"/>
    </source>
</evidence>
<dbReference type="Pfam" id="PF18962">
    <property type="entry name" value="Por_Secre_tail"/>
    <property type="match status" value="1"/>
</dbReference>
<dbReference type="InterPro" id="IPR036852">
    <property type="entry name" value="Peptidase_S8/S53_dom_sf"/>
</dbReference>
<keyword evidence="4 6" id="KW-0378">Hydrolase</keyword>
<dbReference type="Pfam" id="PF00082">
    <property type="entry name" value="Peptidase_S8"/>
    <property type="match status" value="1"/>
</dbReference>
<organism evidence="10 11">
    <name type="scientific">Ulvibacter antarcticus</name>
    <dbReference type="NCBI Taxonomy" id="442714"/>
    <lineage>
        <taxon>Bacteria</taxon>
        <taxon>Pseudomonadati</taxon>
        <taxon>Bacteroidota</taxon>
        <taxon>Flavobacteriia</taxon>
        <taxon>Flavobacteriales</taxon>
        <taxon>Flavobacteriaceae</taxon>
        <taxon>Ulvibacter</taxon>
    </lineage>
</organism>
<reference evidence="10 11" key="1">
    <citation type="submission" date="2018-10" db="EMBL/GenBank/DDBJ databases">
        <title>Genomic Encyclopedia of Archaeal and Bacterial Type Strains, Phase II (KMG-II): from individual species to whole genera.</title>
        <authorList>
            <person name="Goeker M."/>
        </authorList>
    </citation>
    <scope>NUCLEOTIDE SEQUENCE [LARGE SCALE GENOMIC DNA]</scope>
    <source>
        <strain evidence="10 11">DSM 23424</strain>
    </source>
</reference>
<dbReference type="EMBL" id="REFC01000011">
    <property type="protein sequence ID" value="RMA65940.1"/>
    <property type="molecule type" value="Genomic_DNA"/>
</dbReference>
<dbReference type="NCBIfam" id="TIGR04183">
    <property type="entry name" value="Por_Secre_tail"/>
    <property type="match status" value="1"/>
</dbReference>
<keyword evidence="11" id="KW-1185">Reference proteome</keyword>
<dbReference type="InterPro" id="IPR015500">
    <property type="entry name" value="Peptidase_S8_subtilisin-rel"/>
</dbReference>
<dbReference type="CDD" id="cd04842">
    <property type="entry name" value="Peptidases_S8_Kp43_protease"/>
    <property type="match status" value="1"/>
</dbReference>
<dbReference type="PROSITE" id="PS51892">
    <property type="entry name" value="SUBTILASE"/>
    <property type="match status" value="1"/>
</dbReference>
<dbReference type="PANTHER" id="PTHR43806">
    <property type="entry name" value="PEPTIDASE S8"/>
    <property type="match status" value="1"/>
</dbReference>
<dbReference type="PRINTS" id="PR00723">
    <property type="entry name" value="SUBTILISIN"/>
</dbReference>
<dbReference type="PROSITE" id="PS00138">
    <property type="entry name" value="SUBTILASE_SER"/>
    <property type="match status" value="1"/>
</dbReference>
<dbReference type="InterPro" id="IPR000209">
    <property type="entry name" value="Peptidase_S8/S53_dom"/>
</dbReference>
<feature type="domain" description="Secretion system C-terminal sorting" evidence="9">
    <location>
        <begin position="835"/>
        <end position="911"/>
    </location>
</feature>
<gene>
    <name evidence="10" type="ORF">BXY75_0356</name>
</gene>
<evidence type="ECO:0000259" key="8">
    <source>
        <dbReference type="Pfam" id="PF00082"/>
    </source>
</evidence>
<dbReference type="InterPro" id="IPR026444">
    <property type="entry name" value="Secre_tail"/>
</dbReference>
<dbReference type="GO" id="GO:0005615">
    <property type="term" value="C:extracellular space"/>
    <property type="evidence" value="ECO:0007669"/>
    <property type="project" value="TreeGrafter"/>
</dbReference>
<evidence type="ECO:0000256" key="2">
    <source>
        <dbReference type="ARBA" id="ARBA00022670"/>
    </source>
</evidence>
<dbReference type="GO" id="GO:0006508">
    <property type="term" value="P:proteolysis"/>
    <property type="evidence" value="ECO:0007669"/>
    <property type="project" value="UniProtKB-KW"/>
</dbReference>
<dbReference type="SUPFAM" id="SSF52743">
    <property type="entry name" value="Subtilisin-like"/>
    <property type="match status" value="1"/>
</dbReference>
<evidence type="ECO:0000256" key="4">
    <source>
        <dbReference type="ARBA" id="ARBA00022801"/>
    </source>
</evidence>
<dbReference type="OrthoDB" id="9792152at2"/>
<proteinExistence type="inferred from homology"/>
<sequence>MKRITFSFLNSFKAVSILAIALVISTANAQSSYTVQFQDESIAIPENISTFDWNQMPESSKLNDRYYGWVQFYQTPIQDIQDLFKSSGLELIEYIPHKTYLFSFPESTSITMLENNGVRGIIPVPGSVKLSTALKNPPYESYAVEGNNIIVTLQHYKTVNTQFVISELARKQIGVVHQFDNSNILELSIPNNCLADLSSLPYVKWVELISPPAVKDDIKGRGLHRANGLDTQTSAGRNYTGEGIGVLVRDDGRVGPHIDFEGRLVNQTSVSGQSHGDGVAGIMTGAGNLDPMNRGMAAGANVWAVNYASNFLDSTTLNLMNSGDVQITNSSYSNGCNAGYTTITQTVDTQMNDYPSVLHVFSAGNSNGSNCGYGAGTQWGNITGGHKQGKNVIATANTNFAGLLTFSSSRGPAHDGRIKPDIAANGTNQVSTNENNTYQTFGGTSAAAPGIAGVSAQLYQLYSEANSGALPPAALIKATLMNTANDAGNVGPDFKFGWGIVNGLRAGKLLEDERYLSDQVSQGGTNNHTINVPSGTKEVRFMVYWSDPAAAVNADPALVNDLDLVVTDPGSTSYLPYLLDHTPNTVNLNLPATNGADHLNNVEQVLIDSPSAGNYDIEISGFNVPVGPQEYFIVYEIISENLTLTYPNGGEFLHPGTNESIHWDKVGLTSDITLEYSTNNGGTWTEINTFPNTVITYQWAVPADTGGNALVRVRSGSFQDESDAPFNIAAYPTGLAVTEVCPLQATFTWDAVPGAESYDFYILGEKFMEVVGNSTTNEITVPITDSAAPIWFSVSAKNATDGWESRRTIAENHPGGEFGCTLAIDENIFSDAISLYPNPSNNTVNISMNSISVSSLEVSLVNSLGQILHRSNYETVNSNNEISIDVSGYAAGLYFISFNSEGVTTTKKLLVM</sequence>
<dbReference type="SUPFAM" id="SSF49785">
    <property type="entry name" value="Galactose-binding domain-like"/>
    <property type="match status" value="1"/>
</dbReference>
<dbReference type="InterPro" id="IPR050131">
    <property type="entry name" value="Peptidase_S8_subtilisin-like"/>
</dbReference>
<dbReference type="InterPro" id="IPR034058">
    <property type="entry name" value="TagA/B/C/D_pept_dom"/>
</dbReference>
<dbReference type="AlphaFoldDB" id="A0A3L9Z1E4"/>
<evidence type="ECO:0000259" key="9">
    <source>
        <dbReference type="Pfam" id="PF18962"/>
    </source>
</evidence>
<comment type="similarity">
    <text evidence="1 6">Belongs to the peptidase S8 family.</text>
</comment>
<evidence type="ECO:0000256" key="6">
    <source>
        <dbReference type="PROSITE-ProRule" id="PRU01240"/>
    </source>
</evidence>
<keyword evidence="2 6" id="KW-0645">Protease</keyword>
<accession>A0A3L9Z1E4</accession>
<feature type="active site" description="Charge relay system" evidence="6">
    <location>
        <position position="250"/>
    </location>
</feature>
<evidence type="ECO:0000256" key="7">
    <source>
        <dbReference type="SAM" id="SignalP"/>
    </source>
</evidence>
<dbReference type="Proteomes" id="UP000271339">
    <property type="component" value="Unassembled WGS sequence"/>
</dbReference>
<dbReference type="Gene3D" id="3.40.50.200">
    <property type="entry name" value="Peptidase S8/S53 domain"/>
    <property type="match status" value="1"/>
</dbReference>
<name>A0A3L9Z1E4_9FLAO</name>
<keyword evidence="5 6" id="KW-0720">Serine protease</keyword>